<feature type="compositionally biased region" description="Polar residues" evidence="1">
    <location>
        <begin position="24"/>
        <end position="50"/>
    </location>
</feature>
<feature type="region of interest" description="Disordered" evidence="1">
    <location>
        <begin position="200"/>
        <end position="462"/>
    </location>
</feature>
<evidence type="ECO:0000313" key="2">
    <source>
        <dbReference type="EMBL" id="KAF1756245.1"/>
    </source>
</evidence>
<feature type="region of interest" description="Disordered" evidence="1">
    <location>
        <begin position="725"/>
        <end position="771"/>
    </location>
</feature>
<feature type="compositionally biased region" description="Basic and acidic residues" evidence="1">
    <location>
        <begin position="730"/>
        <end position="748"/>
    </location>
</feature>
<accession>A0A6A5GNY2</accession>
<proteinExistence type="predicted"/>
<feature type="compositionally biased region" description="Basic residues" evidence="1">
    <location>
        <begin position="416"/>
        <end position="437"/>
    </location>
</feature>
<feature type="compositionally biased region" description="Polar residues" evidence="1">
    <location>
        <begin position="1"/>
        <end position="16"/>
    </location>
</feature>
<evidence type="ECO:0000256" key="1">
    <source>
        <dbReference type="SAM" id="MobiDB-lite"/>
    </source>
</evidence>
<dbReference type="CTD" id="9798003"/>
<evidence type="ECO:0000313" key="3">
    <source>
        <dbReference type="Proteomes" id="UP000483820"/>
    </source>
</evidence>
<feature type="compositionally biased region" description="Basic and acidic residues" evidence="1">
    <location>
        <begin position="393"/>
        <end position="415"/>
    </location>
</feature>
<protein>
    <recommendedName>
        <fullName evidence="4">ELM2 domain-containing protein</fullName>
    </recommendedName>
</protein>
<feature type="compositionally biased region" description="Low complexity" evidence="1">
    <location>
        <begin position="334"/>
        <end position="346"/>
    </location>
</feature>
<feature type="region of interest" description="Disordered" evidence="1">
    <location>
        <begin position="1"/>
        <end position="187"/>
    </location>
</feature>
<organism evidence="2 3">
    <name type="scientific">Caenorhabditis remanei</name>
    <name type="common">Caenorhabditis vulgaris</name>
    <dbReference type="NCBI Taxonomy" id="31234"/>
    <lineage>
        <taxon>Eukaryota</taxon>
        <taxon>Metazoa</taxon>
        <taxon>Ecdysozoa</taxon>
        <taxon>Nematoda</taxon>
        <taxon>Chromadorea</taxon>
        <taxon>Rhabditida</taxon>
        <taxon>Rhabditina</taxon>
        <taxon>Rhabditomorpha</taxon>
        <taxon>Rhabditoidea</taxon>
        <taxon>Rhabditidae</taxon>
        <taxon>Peloderinae</taxon>
        <taxon>Caenorhabditis</taxon>
    </lineage>
</organism>
<name>A0A6A5GNY2_CAERE</name>
<evidence type="ECO:0008006" key="4">
    <source>
        <dbReference type="Google" id="ProtNLM"/>
    </source>
</evidence>
<sequence length="771" mass="85760">MSPSKTTLSKVPTTKSFEPPMNVPGTSSNRSYMNSVSASPISGTSNSSPNYPLFENTPERAVGAEQQKNQTSSSTQTEELNSSERALRAQTCPVDIPGPSLQSNDASPKQAAPSQPVRVDSPAVNKPCSSQTGQKFAVPANPANNGLMDPKADESQQGQAGPAVAPSRPAFKRPYPAQGAANSPKMGKWTRAGQLQMMSQAGQTGQTQMMTPSTSTQNNSLRTAPAGTSQMTQVTSSTLVKTTSQTGPIKQSPTTPARLPGFVSMSSPTPALKSNDRSQSGEVGPAQAGVSGQTASSQSTSADLLPAPETGSSEAEQKRATQIVHPQPQKTQVEESQSAQSSSEAVMPPPRAALKRSCRSKQTAAQQNGDASTSELMGPPSAPPRRSSRKRKNQNERPDEDKEPRITTPMREIKANKKKPNQSKRIPKALPRKKPKVGSKQQVNIPEETSDSESPDREETTWILPDDEETLIATSTLRNEYWCVIWRQFEGLIPYEAALQHFMESNYSTCKAFENIEELLRKWGYSPRKHLREAHMEHYNQLLDEQSFNKVYDEESIPQEYSLVEVKEFYALFHSRQIAPQRLHRNLCVCKEFFCRKLTFEPRWACANCTGQLRQMASPRLCLICQAYKEKTGRSRPISDSYWSGEEVRKILAWKSLEEKLQKEVPREDFEKFLKEKERKRIEEERFSEEEKRLVQSLPKGSEKTMELWMKEIDNPFLKNCHPSTTKIDTIVKNRKDDVMNEKAEPRPKRSCIQSSSQGSSRTKDNGEAAT</sequence>
<dbReference type="AlphaFoldDB" id="A0A6A5GNY2"/>
<feature type="compositionally biased region" description="Basic and acidic residues" evidence="1">
    <location>
        <begin position="762"/>
        <end position="771"/>
    </location>
</feature>
<feature type="compositionally biased region" description="Low complexity" evidence="1">
    <location>
        <begin position="65"/>
        <end position="84"/>
    </location>
</feature>
<reference evidence="2 3" key="1">
    <citation type="submission" date="2019-12" db="EMBL/GenBank/DDBJ databases">
        <title>Chromosome-level assembly of the Caenorhabditis remanei genome.</title>
        <authorList>
            <person name="Teterina A.A."/>
            <person name="Willis J.H."/>
            <person name="Phillips P.C."/>
        </authorList>
    </citation>
    <scope>NUCLEOTIDE SEQUENCE [LARGE SCALE GENOMIC DNA]</scope>
    <source>
        <strain evidence="2 3">PX506</strain>
        <tissue evidence="2">Whole organism</tissue>
    </source>
</reference>
<feature type="compositionally biased region" description="Low complexity" evidence="1">
    <location>
        <begin position="751"/>
        <end position="761"/>
    </location>
</feature>
<feature type="compositionally biased region" description="Low complexity" evidence="1">
    <location>
        <begin position="286"/>
        <end position="302"/>
    </location>
</feature>
<feature type="compositionally biased region" description="Polar residues" evidence="1">
    <location>
        <begin position="360"/>
        <end position="375"/>
    </location>
</feature>
<dbReference type="KEGG" id="crq:GCK72_012698"/>
<dbReference type="EMBL" id="WUAV01000004">
    <property type="protein sequence ID" value="KAF1756245.1"/>
    <property type="molecule type" value="Genomic_DNA"/>
</dbReference>
<dbReference type="Proteomes" id="UP000483820">
    <property type="component" value="Chromosome IV"/>
</dbReference>
<feature type="compositionally biased region" description="Polar residues" evidence="1">
    <location>
        <begin position="218"/>
        <end position="255"/>
    </location>
</feature>
<dbReference type="GeneID" id="9798003"/>
<dbReference type="RefSeq" id="XP_053584101.1">
    <property type="nucleotide sequence ID" value="XM_053729329.1"/>
</dbReference>
<gene>
    <name evidence="2" type="ORF">GCK72_012698</name>
</gene>
<comment type="caution">
    <text evidence="2">The sequence shown here is derived from an EMBL/GenBank/DDBJ whole genome shotgun (WGS) entry which is preliminary data.</text>
</comment>
<feature type="compositionally biased region" description="Low complexity" evidence="1">
    <location>
        <begin position="200"/>
        <end position="217"/>
    </location>
</feature>